<feature type="transmembrane region" description="Helical" evidence="2">
    <location>
        <begin position="39"/>
        <end position="59"/>
    </location>
</feature>
<dbReference type="EMBL" id="CP126446">
    <property type="protein sequence ID" value="WIF97755.1"/>
    <property type="molecule type" value="Genomic_DNA"/>
</dbReference>
<proteinExistence type="predicted"/>
<sequence>MKNSISRNTRGNKIVFLLMGVIGLIGIGYYYFTSDHRSGSLYLSLGFSLLLVDLIYIGFTLSKPNEVNEQLDHNYREEENKKYIAEISEPLESISRNEEVYSEPGESSVRPASPHDDHQPKEDATILLGGEEPERNKPLSIRFVNGEIVKVNQERFRIGRDPDAVSYVVEAVGVSRIHMELIQLNDGGYGIQDVHSSNGTIVNGTKIEPHHIYKVNDQDHIMIGRAAFYIQLGEDVG</sequence>
<dbReference type="InterPro" id="IPR050923">
    <property type="entry name" value="Cell_Proc_Reg/RNA_Proc"/>
</dbReference>
<dbReference type="Pfam" id="PF00498">
    <property type="entry name" value="FHA"/>
    <property type="match status" value="1"/>
</dbReference>
<dbReference type="SMART" id="SM00240">
    <property type="entry name" value="FHA"/>
    <property type="match status" value="1"/>
</dbReference>
<reference evidence="4 5" key="1">
    <citation type="submission" date="2023-05" db="EMBL/GenBank/DDBJ databases">
        <title>Comparative genomics reveals the evidence of polycyclic aromatic hydrocarbons degradation in moderately halophilic genus Pontibacillus.</title>
        <authorList>
            <person name="Yang H."/>
            <person name="Qian Z."/>
        </authorList>
    </citation>
    <scope>NUCLEOTIDE SEQUENCE [LARGE SCALE GENOMIC DNA]</scope>
    <source>
        <strain evidence="5">HN14</strain>
    </source>
</reference>
<feature type="compositionally biased region" description="Basic and acidic residues" evidence="1">
    <location>
        <begin position="113"/>
        <end position="122"/>
    </location>
</feature>
<feature type="transmembrane region" description="Helical" evidence="2">
    <location>
        <begin position="12"/>
        <end position="33"/>
    </location>
</feature>
<protein>
    <submittedName>
        <fullName evidence="4">FHA domain-containing protein</fullName>
    </submittedName>
</protein>
<keyword evidence="2" id="KW-0812">Transmembrane</keyword>
<dbReference type="RefSeq" id="WP_231417860.1">
    <property type="nucleotide sequence ID" value="NZ_CP126446.1"/>
</dbReference>
<dbReference type="SUPFAM" id="SSF49879">
    <property type="entry name" value="SMAD/FHA domain"/>
    <property type="match status" value="1"/>
</dbReference>
<gene>
    <name evidence="4" type="ORF">QNI29_18835</name>
</gene>
<evidence type="ECO:0000259" key="3">
    <source>
        <dbReference type="PROSITE" id="PS50006"/>
    </source>
</evidence>
<dbReference type="InterPro" id="IPR008984">
    <property type="entry name" value="SMAD_FHA_dom_sf"/>
</dbReference>
<feature type="region of interest" description="Disordered" evidence="1">
    <location>
        <begin position="95"/>
        <end position="122"/>
    </location>
</feature>
<evidence type="ECO:0000313" key="5">
    <source>
        <dbReference type="Proteomes" id="UP001236652"/>
    </source>
</evidence>
<keyword evidence="2" id="KW-1133">Transmembrane helix</keyword>
<keyword evidence="2" id="KW-0472">Membrane</keyword>
<dbReference type="InterPro" id="IPR000253">
    <property type="entry name" value="FHA_dom"/>
</dbReference>
<evidence type="ECO:0000256" key="1">
    <source>
        <dbReference type="SAM" id="MobiDB-lite"/>
    </source>
</evidence>
<dbReference type="PROSITE" id="PS50006">
    <property type="entry name" value="FHA_DOMAIN"/>
    <property type="match status" value="1"/>
</dbReference>
<name>A0ABY8UVQ5_9BACI</name>
<keyword evidence="5" id="KW-1185">Reference proteome</keyword>
<evidence type="ECO:0000313" key="4">
    <source>
        <dbReference type="EMBL" id="WIF97755.1"/>
    </source>
</evidence>
<dbReference type="PANTHER" id="PTHR23308">
    <property type="entry name" value="NUCLEAR INHIBITOR OF PROTEIN PHOSPHATASE-1"/>
    <property type="match status" value="1"/>
</dbReference>
<dbReference type="Gene3D" id="2.60.200.20">
    <property type="match status" value="1"/>
</dbReference>
<dbReference type="CDD" id="cd00060">
    <property type="entry name" value="FHA"/>
    <property type="match status" value="1"/>
</dbReference>
<organism evidence="4 5">
    <name type="scientific">Pontibacillus chungwhensis</name>
    <dbReference type="NCBI Taxonomy" id="265426"/>
    <lineage>
        <taxon>Bacteria</taxon>
        <taxon>Bacillati</taxon>
        <taxon>Bacillota</taxon>
        <taxon>Bacilli</taxon>
        <taxon>Bacillales</taxon>
        <taxon>Bacillaceae</taxon>
        <taxon>Pontibacillus</taxon>
    </lineage>
</organism>
<accession>A0ABY8UVQ5</accession>
<dbReference type="Proteomes" id="UP001236652">
    <property type="component" value="Chromosome"/>
</dbReference>
<feature type="domain" description="FHA" evidence="3">
    <location>
        <begin position="156"/>
        <end position="207"/>
    </location>
</feature>
<evidence type="ECO:0000256" key="2">
    <source>
        <dbReference type="SAM" id="Phobius"/>
    </source>
</evidence>